<protein>
    <submittedName>
        <fullName evidence="2">Uncharacterized protein</fullName>
    </submittedName>
</protein>
<evidence type="ECO:0000256" key="1">
    <source>
        <dbReference type="SAM" id="MobiDB-lite"/>
    </source>
</evidence>
<organism evidence="2 3">
    <name type="scientific">Sphingomonas longa</name>
    <dbReference type="NCBI Taxonomy" id="2778730"/>
    <lineage>
        <taxon>Bacteria</taxon>
        <taxon>Pseudomonadati</taxon>
        <taxon>Pseudomonadota</taxon>
        <taxon>Alphaproteobacteria</taxon>
        <taxon>Sphingomonadales</taxon>
        <taxon>Sphingomonadaceae</taxon>
        <taxon>Sphingomonas</taxon>
    </lineage>
</organism>
<reference evidence="2 3" key="1">
    <citation type="submission" date="2020-12" db="EMBL/GenBank/DDBJ databases">
        <title>Sphingomonas sp.</title>
        <authorList>
            <person name="Kim M.K."/>
        </authorList>
    </citation>
    <scope>NUCLEOTIDE SEQUENCE [LARGE SCALE GENOMIC DNA]</scope>
    <source>
        <strain evidence="2 3">BT552</strain>
    </source>
</reference>
<feature type="non-terminal residue" evidence="2">
    <location>
        <position position="1"/>
    </location>
</feature>
<dbReference type="RefSeq" id="WP_204200377.1">
    <property type="nucleotide sequence ID" value="NZ_JAFEMC010000006.1"/>
</dbReference>
<proteinExistence type="predicted"/>
<feature type="region of interest" description="Disordered" evidence="1">
    <location>
        <begin position="1"/>
        <end position="59"/>
    </location>
</feature>
<accession>A0ABS2DBH0</accession>
<keyword evidence="3" id="KW-1185">Reference proteome</keyword>
<dbReference type="Proteomes" id="UP000763641">
    <property type="component" value="Unassembled WGS sequence"/>
</dbReference>
<dbReference type="EMBL" id="JAFEMC010000006">
    <property type="protein sequence ID" value="MBM6578288.1"/>
    <property type="molecule type" value="Genomic_DNA"/>
</dbReference>
<evidence type="ECO:0000313" key="2">
    <source>
        <dbReference type="EMBL" id="MBM6578288.1"/>
    </source>
</evidence>
<evidence type="ECO:0000313" key="3">
    <source>
        <dbReference type="Proteomes" id="UP000763641"/>
    </source>
</evidence>
<feature type="compositionally biased region" description="Polar residues" evidence="1">
    <location>
        <begin position="1"/>
        <end position="31"/>
    </location>
</feature>
<gene>
    <name evidence="2" type="ORF">ILT43_18035</name>
</gene>
<sequence>PSPLTSRQVNQTAGTTASQPFSTQSGDSSRSAMPGWDLPVRSRKRPQHRSYTGKIVPLT</sequence>
<name>A0ABS2DBH0_9SPHN</name>
<comment type="caution">
    <text evidence="2">The sequence shown here is derived from an EMBL/GenBank/DDBJ whole genome shotgun (WGS) entry which is preliminary data.</text>
</comment>